<dbReference type="EMBL" id="BAAAQR010000006">
    <property type="protein sequence ID" value="GAA2147077.1"/>
    <property type="molecule type" value="Genomic_DNA"/>
</dbReference>
<accession>A0ABN2ZT49</accession>
<dbReference type="InterPro" id="IPR005152">
    <property type="entry name" value="Lipase_secreted"/>
</dbReference>
<dbReference type="PIRSF" id="PIRSF029171">
    <property type="entry name" value="Esterase_LipA"/>
    <property type="match status" value="1"/>
</dbReference>
<dbReference type="SUPFAM" id="SSF53474">
    <property type="entry name" value="alpha/beta-Hydrolases"/>
    <property type="match status" value="1"/>
</dbReference>
<comment type="caution">
    <text evidence="2">The sequence shown here is derived from an EMBL/GenBank/DDBJ whole genome shotgun (WGS) entry which is preliminary data.</text>
</comment>
<dbReference type="PANTHER" id="PTHR34853">
    <property type="match status" value="1"/>
</dbReference>
<dbReference type="Gene3D" id="1.10.260.130">
    <property type="match status" value="1"/>
</dbReference>
<keyword evidence="3" id="KW-1185">Reference proteome</keyword>
<keyword evidence="1" id="KW-0732">Signal</keyword>
<name>A0ABN2ZT49_9ACTN</name>
<protein>
    <submittedName>
        <fullName evidence="2">Lipase family protein</fullName>
    </submittedName>
</protein>
<sequence>MRLQSTVTALLATALAATATVSPAIAPAEAAESSGALVRPAKDPFYTYDGDKPLRDIKPGTPLKTRDVTLAADTNQTPLPAEQILYRTTDTLGHAVASVTTVVLPATGTAQPRVAAYLSFYDALSSKCNPSYTLRGGNPGAVNQQLTDLEQGTVRSLNQQGYIVTVPDFENQDLHWVAGRESGRSALDGITATLKALKLDQATPVGMMGYSGGSIAANWASELQPRRAPTMNLVGTAMGGVPANLKHNLPYVDGTPEWSDVIPGAMVGISRAYGVDLDRYLSKWGRMVAKTESHQCIGEMSGEFPNLTIKHLMKKRYEDILAVPVFRRIMKDLRMGSVTGHPSAPMFMLWGYHDGKGDDVMVAADQAKLAAEYCRQGVPVQTQEIQGEDHSAAGASFIPAAEAWLAARFAGTPPPSSC</sequence>
<gene>
    <name evidence="2" type="ORF">GCM10009844_23940</name>
</gene>
<evidence type="ECO:0000313" key="3">
    <source>
        <dbReference type="Proteomes" id="UP001501771"/>
    </source>
</evidence>
<dbReference type="Gene3D" id="3.40.50.1820">
    <property type="entry name" value="alpha/beta hydrolase"/>
    <property type="match status" value="1"/>
</dbReference>
<feature type="chain" id="PRO_5045549414" evidence="1">
    <location>
        <begin position="20"/>
        <end position="418"/>
    </location>
</feature>
<evidence type="ECO:0000256" key="1">
    <source>
        <dbReference type="SAM" id="SignalP"/>
    </source>
</evidence>
<dbReference type="Proteomes" id="UP001501771">
    <property type="component" value="Unassembled WGS sequence"/>
</dbReference>
<dbReference type="PANTHER" id="PTHR34853:SF1">
    <property type="entry name" value="LIPASE 5"/>
    <property type="match status" value="1"/>
</dbReference>
<feature type="signal peptide" evidence="1">
    <location>
        <begin position="1"/>
        <end position="19"/>
    </location>
</feature>
<reference evidence="2 3" key="1">
    <citation type="journal article" date="2019" name="Int. J. Syst. Evol. Microbiol.">
        <title>The Global Catalogue of Microorganisms (GCM) 10K type strain sequencing project: providing services to taxonomists for standard genome sequencing and annotation.</title>
        <authorList>
            <consortium name="The Broad Institute Genomics Platform"/>
            <consortium name="The Broad Institute Genome Sequencing Center for Infectious Disease"/>
            <person name="Wu L."/>
            <person name="Ma J."/>
        </authorList>
    </citation>
    <scope>NUCLEOTIDE SEQUENCE [LARGE SCALE GENOMIC DNA]</scope>
    <source>
        <strain evidence="2 3">JCM 16022</strain>
    </source>
</reference>
<evidence type="ECO:0000313" key="2">
    <source>
        <dbReference type="EMBL" id="GAA2147077.1"/>
    </source>
</evidence>
<dbReference type="InterPro" id="IPR029058">
    <property type="entry name" value="AB_hydrolase_fold"/>
</dbReference>
<organism evidence="2 3">
    <name type="scientific">Nocardioides koreensis</name>
    <dbReference type="NCBI Taxonomy" id="433651"/>
    <lineage>
        <taxon>Bacteria</taxon>
        <taxon>Bacillati</taxon>
        <taxon>Actinomycetota</taxon>
        <taxon>Actinomycetes</taxon>
        <taxon>Propionibacteriales</taxon>
        <taxon>Nocardioidaceae</taxon>
        <taxon>Nocardioides</taxon>
    </lineage>
</organism>
<proteinExistence type="predicted"/>
<dbReference type="Pfam" id="PF03583">
    <property type="entry name" value="LIP"/>
    <property type="match status" value="1"/>
</dbReference>
<dbReference type="RefSeq" id="WP_344152060.1">
    <property type="nucleotide sequence ID" value="NZ_BAAAQR010000006.1"/>
</dbReference>